<reference evidence="2" key="1">
    <citation type="journal article" date="2020" name="Stud. Mycol.">
        <title>101 Dothideomycetes genomes: a test case for predicting lifestyles and emergence of pathogens.</title>
        <authorList>
            <person name="Haridas S."/>
            <person name="Albert R."/>
            <person name="Binder M."/>
            <person name="Bloem J."/>
            <person name="Labutti K."/>
            <person name="Salamov A."/>
            <person name="Andreopoulos B."/>
            <person name="Baker S."/>
            <person name="Barry K."/>
            <person name="Bills G."/>
            <person name="Bluhm B."/>
            <person name="Cannon C."/>
            <person name="Castanera R."/>
            <person name="Culley D."/>
            <person name="Daum C."/>
            <person name="Ezra D."/>
            <person name="Gonzalez J."/>
            <person name="Henrissat B."/>
            <person name="Kuo A."/>
            <person name="Liang C."/>
            <person name="Lipzen A."/>
            <person name="Lutzoni F."/>
            <person name="Magnuson J."/>
            <person name="Mondo S."/>
            <person name="Nolan M."/>
            <person name="Ohm R."/>
            <person name="Pangilinan J."/>
            <person name="Park H.-J."/>
            <person name="Ramirez L."/>
            <person name="Alfaro M."/>
            <person name="Sun H."/>
            <person name="Tritt A."/>
            <person name="Yoshinaga Y."/>
            <person name="Zwiers L.-H."/>
            <person name="Turgeon B."/>
            <person name="Goodwin S."/>
            <person name="Spatafora J."/>
            <person name="Crous P."/>
            <person name="Grigoriev I."/>
        </authorList>
    </citation>
    <scope>NUCLEOTIDE SEQUENCE</scope>
    <source>
        <strain evidence="2">CBS 690.94</strain>
    </source>
</reference>
<proteinExistence type="predicted"/>
<name>A0A9P4UG49_9PLEO</name>
<keyword evidence="3" id="KW-1185">Reference proteome</keyword>
<evidence type="ECO:0000313" key="3">
    <source>
        <dbReference type="Proteomes" id="UP000799764"/>
    </source>
</evidence>
<comment type="caution">
    <text evidence="2">The sequence shown here is derived from an EMBL/GenBank/DDBJ whole genome shotgun (WGS) entry which is preliminary data.</text>
</comment>
<feature type="compositionally biased region" description="Polar residues" evidence="1">
    <location>
        <begin position="215"/>
        <end position="232"/>
    </location>
</feature>
<feature type="compositionally biased region" description="Low complexity" evidence="1">
    <location>
        <begin position="239"/>
        <end position="251"/>
    </location>
</feature>
<organism evidence="2 3">
    <name type="scientific">Karstenula rhodostoma CBS 690.94</name>
    <dbReference type="NCBI Taxonomy" id="1392251"/>
    <lineage>
        <taxon>Eukaryota</taxon>
        <taxon>Fungi</taxon>
        <taxon>Dikarya</taxon>
        <taxon>Ascomycota</taxon>
        <taxon>Pezizomycotina</taxon>
        <taxon>Dothideomycetes</taxon>
        <taxon>Pleosporomycetidae</taxon>
        <taxon>Pleosporales</taxon>
        <taxon>Massarineae</taxon>
        <taxon>Didymosphaeriaceae</taxon>
        <taxon>Karstenula</taxon>
    </lineage>
</organism>
<sequence length="274" mass="30295">MSEIATDNLAELVYLTIKDLLFDFCSKETHQSINLRRGANNTVILHASHRCFDVGHSRLAYILLRRYDNSAHQVTLPGEDPESIKDALQPDVDSLRAVRQQFWDGTGISSNRHWLRPGENFPASGLPSDTPRAHFIYSSPRRIDFDYFGKRPDHHTDIRAVYNIEFWPDASGDFDWVHRPDENGVLGRIQAREYVPRALVLHPPTSGPFDEIAQRGSTNVTNGGEASGPNGTSAGGVDGNNIDGNGMSNDNGDGRTDGRSNGNPYGVNGRDPID</sequence>
<accession>A0A9P4UG49</accession>
<protein>
    <submittedName>
        <fullName evidence="2">Uncharacterized protein</fullName>
    </submittedName>
</protein>
<evidence type="ECO:0000313" key="2">
    <source>
        <dbReference type="EMBL" id="KAF2448163.1"/>
    </source>
</evidence>
<evidence type="ECO:0000256" key="1">
    <source>
        <dbReference type="SAM" id="MobiDB-lite"/>
    </source>
</evidence>
<dbReference type="AlphaFoldDB" id="A0A9P4UG49"/>
<dbReference type="EMBL" id="MU001495">
    <property type="protein sequence ID" value="KAF2448163.1"/>
    <property type="molecule type" value="Genomic_DNA"/>
</dbReference>
<feature type="region of interest" description="Disordered" evidence="1">
    <location>
        <begin position="205"/>
        <end position="274"/>
    </location>
</feature>
<gene>
    <name evidence="2" type="ORF">P171DRAFT_481255</name>
</gene>
<dbReference type="Proteomes" id="UP000799764">
    <property type="component" value="Unassembled WGS sequence"/>
</dbReference>